<accession>A0A0C3PGL3</accession>
<protein>
    <submittedName>
        <fullName evidence="1">Uncharacterized protein</fullName>
    </submittedName>
</protein>
<proteinExistence type="predicted"/>
<dbReference type="OrthoDB" id="9995831at2759"/>
<name>A0A0C3PGL3_PHLG1</name>
<keyword evidence="2" id="KW-1185">Reference proteome</keyword>
<evidence type="ECO:0000313" key="2">
    <source>
        <dbReference type="Proteomes" id="UP000053257"/>
    </source>
</evidence>
<gene>
    <name evidence="1" type="ORF">PHLGIDRAFT_129223</name>
</gene>
<dbReference type="AlphaFoldDB" id="A0A0C3PGL3"/>
<dbReference type="Proteomes" id="UP000053257">
    <property type="component" value="Unassembled WGS sequence"/>
</dbReference>
<dbReference type="STRING" id="745531.A0A0C3PGL3"/>
<evidence type="ECO:0000313" key="1">
    <source>
        <dbReference type="EMBL" id="KIP04898.1"/>
    </source>
</evidence>
<reference evidence="1 2" key="1">
    <citation type="journal article" date="2014" name="PLoS Genet.">
        <title>Analysis of the Phlebiopsis gigantea genome, transcriptome and secretome provides insight into its pioneer colonization strategies of wood.</title>
        <authorList>
            <person name="Hori C."/>
            <person name="Ishida T."/>
            <person name="Igarashi K."/>
            <person name="Samejima M."/>
            <person name="Suzuki H."/>
            <person name="Master E."/>
            <person name="Ferreira P."/>
            <person name="Ruiz-Duenas F.J."/>
            <person name="Held B."/>
            <person name="Canessa P."/>
            <person name="Larrondo L.F."/>
            <person name="Schmoll M."/>
            <person name="Druzhinina I.S."/>
            <person name="Kubicek C.P."/>
            <person name="Gaskell J.A."/>
            <person name="Kersten P."/>
            <person name="St John F."/>
            <person name="Glasner J."/>
            <person name="Sabat G."/>
            <person name="Splinter BonDurant S."/>
            <person name="Syed K."/>
            <person name="Yadav J."/>
            <person name="Mgbeahuruike A.C."/>
            <person name="Kovalchuk A."/>
            <person name="Asiegbu F.O."/>
            <person name="Lackner G."/>
            <person name="Hoffmeister D."/>
            <person name="Rencoret J."/>
            <person name="Gutierrez A."/>
            <person name="Sun H."/>
            <person name="Lindquist E."/>
            <person name="Barry K."/>
            <person name="Riley R."/>
            <person name="Grigoriev I.V."/>
            <person name="Henrissat B."/>
            <person name="Kues U."/>
            <person name="Berka R.M."/>
            <person name="Martinez A.T."/>
            <person name="Covert S.F."/>
            <person name="Blanchette R.A."/>
            <person name="Cullen D."/>
        </authorList>
    </citation>
    <scope>NUCLEOTIDE SEQUENCE [LARGE SCALE GENOMIC DNA]</scope>
    <source>
        <strain evidence="1 2">11061_1 CR5-6</strain>
    </source>
</reference>
<sequence>MDANSVAFPTRPSATASAGSSLQPRQSVLSLSCHANAIEVCDFMYSASASSWDTISRFYEPSATYENPFVTATSRSMLSDIHSLAAHLSQIDVPRPLAALHAVFGMKRDKLWVDPWLRAVRVWNEIGDICESESIDGHRKIIVEHTLHVLLLPSFHSAASRHTMPPDTQPAASSSRALSLSSSSLQQTAHHSTLGLDLSTLSPLHLRLPITSRLSFNDAGKITHHRDIWDVKDLLGLVPGMSLAQWISGRLVAQGMRGLAWIGRSFLWSRPDDAAGAAAAAAHRRPLADEEQGLAGAYAGAVRGETG</sequence>
<organism evidence="1 2">
    <name type="scientific">Phlebiopsis gigantea (strain 11061_1 CR5-6)</name>
    <name type="common">White-rot fungus</name>
    <name type="synonym">Peniophora gigantea</name>
    <dbReference type="NCBI Taxonomy" id="745531"/>
    <lineage>
        <taxon>Eukaryota</taxon>
        <taxon>Fungi</taxon>
        <taxon>Dikarya</taxon>
        <taxon>Basidiomycota</taxon>
        <taxon>Agaricomycotina</taxon>
        <taxon>Agaricomycetes</taxon>
        <taxon>Polyporales</taxon>
        <taxon>Phanerochaetaceae</taxon>
        <taxon>Phlebiopsis</taxon>
    </lineage>
</organism>
<dbReference type="EMBL" id="KN840559">
    <property type="protein sequence ID" value="KIP04898.1"/>
    <property type="molecule type" value="Genomic_DNA"/>
</dbReference>
<dbReference type="HOGENOM" id="CLU_067630_0_0_1"/>